<dbReference type="InterPro" id="IPR017956">
    <property type="entry name" value="AT_hook_DNA-bd_motif"/>
</dbReference>
<feature type="compositionally biased region" description="Polar residues" evidence="1">
    <location>
        <begin position="652"/>
        <end position="661"/>
    </location>
</feature>
<feature type="compositionally biased region" description="Low complexity" evidence="1">
    <location>
        <begin position="543"/>
        <end position="558"/>
    </location>
</feature>
<feature type="compositionally biased region" description="Low complexity" evidence="1">
    <location>
        <begin position="496"/>
        <end position="510"/>
    </location>
</feature>
<dbReference type="GO" id="GO:0003677">
    <property type="term" value="F:DNA binding"/>
    <property type="evidence" value="ECO:0007669"/>
    <property type="project" value="InterPro"/>
</dbReference>
<feature type="compositionally biased region" description="Acidic residues" evidence="1">
    <location>
        <begin position="705"/>
        <end position="720"/>
    </location>
</feature>
<dbReference type="OrthoDB" id="5392024at2759"/>
<feature type="region of interest" description="Disordered" evidence="1">
    <location>
        <begin position="619"/>
        <end position="780"/>
    </location>
</feature>
<evidence type="ECO:0000313" key="3">
    <source>
        <dbReference type="Proteomes" id="UP000664534"/>
    </source>
</evidence>
<feature type="compositionally biased region" description="Acidic residues" evidence="1">
    <location>
        <begin position="756"/>
        <end position="767"/>
    </location>
</feature>
<feature type="region of interest" description="Disordered" evidence="1">
    <location>
        <begin position="204"/>
        <end position="607"/>
    </location>
</feature>
<gene>
    <name evidence="2" type="ORF">IMSHALPRED_009646</name>
</gene>
<dbReference type="EMBL" id="CAJPDT010000075">
    <property type="protein sequence ID" value="CAF9934257.1"/>
    <property type="molecule type" value="Genomic_DNA"/>
</dbReference>
<keyword evidence="3" id="KW-1185">Reference proteome</keyword>
<feature type="region of interest" description="Disordered" evidence="1">
    <location>
        <begin position="154"/>
        <end position="176"/>
    </location>
</feature>
<dbReference type="Proteomes" id="UP000664534">
    <property type="component" value="Unassembled WGS sequence"/>
</dbReference>
<feature type="compositionally biased region" description="Low complexity" evidence="1">
    <location>
        <begin position="676"/>
        <end position="685"/>
    </location>
</feature>
<organism evidence="2 3">
    <name type="scientific">Imshaugia aleurites</name>
    <dbReference type="NCBI Taxonomy" id="172621"/>
    <lineage>
        <taxon>Eukaryota</taxon>
        <taxon>Fungi</taxon>
        <taxon>Dikarya</taxon>
        <taxon>Ascomycota</taxon>
        <taxon>Pezizomycotina</taxon>
        <taxon>Lecanoromycetes</taxon>
        <taxon>OSLEUM clade</taxon>
        <taxon>Lecanoromycetidae</taxon>
        <taxon>Lecanorales</taxon>
        <taxon>Lecanorineae</taxon>
        <taxon>Parmeliaceae</taxon>
        <taxon>Imshaugia</taxon>
    </lineage>
</organism>
<feature type="compositionally biased region" description="Basic and acidic residues" evidence="1">
    <location>
        <begin position="312"/>
        <end position="323"/>
    </location>
</feature>
<proteinExistence type="predicted"/>
<feature type="compositionally biased region" description="Polar residues" evidence="1">
    <location>
        <begin position="212"/>
        <end position="226"/>
    </location>
</feature>
<feature type="compositionally biased region" description="Low complexity" evidence="1">
    <location>
        <begin position="41"/>
        <end position="51"/>
    </location>
</feature>
<dbReference type="SMART" id="SM00384">
    <property type="entry name" value="AT_hook"/>
    <property type="match status" value="3"/>
</dbReference>
<comment type="caution">
    <text evidence="2">The sequence shown here is derived from an EMBL/GenBank/DDBJ whole genome shotgun (WGS) entry which is preliminary data.</text>
</comment>
<evidence type="ECO:0000313" key="2">
    <source>
        <dbReference type="EMBL" id="CAF9934257.1"/>
    </source>
</evidence>
<reference evidence="2" key="1">
    <citation type="submission" date="2021-03" db="EMBL/GenBank/DDBJ databases">
        <authorList>
            <person name="Tagirdzhanova G."/>
        </authorList>
    </citation>
    <scope>NUCLEOTIDE SEQUENCE</scope>
</reference>
<accession>A0A8H3G0B4</accession>
<feature type="compositionally biased region" description="Basic and acidic residues" evidence="1">
    <location>
        <begin position="19"/>
        <end position="32"/>
    </location>
</feature>
<dbReference type="AlphaFoldDB" id="A0A8H3G0B4"/>
<name>A0A8H3G0B4_9LECA</name>
<feature type="compositionally biased region" description="Polar residues" evidence="1">
    <location>
        <begin position="688"/>
        <end position="700"/>
    </location>
</feature>
<feature type="region of interest" description="Disordered" evidence="1">
    <location>
        <begin position="1"/>
        <end position="89"/>
    </location>
</feature>
<sequence>MNYAPSSPLKAVQGTAIKDLTDGRFDPPEFGRSRSPRKYPTSLSHSSSTSSVEPHGLRLSSVLIPTKPKYIPSQRPPPQVHSSLPQGAIGQSERSRKVVISRFLLVDGNVSFAVGTQIDGVVTRDPEEVPVAKILDYVSPAELERYENQDFFDEDERERLLPPKKPRGRPRLGDTIVPSFSVAPIGGETSREQSLQPEDFIFLKRKPGRPRGSNNKIGSKFTSVRLSNPDKKTAPIITRTKPSVLLEPSTTAKKTRGRPPRQKNVAVVIPSFNGPQPQELESTPGAESESEEMLEHPKPQYSMVVASGLGRSDTEDMTSRDVSVELEPSSNKRRLGTSDASIDLNLDDNDDNKSPHPIKKAKTLPETSPDPIASDSVALLRQFQARVYGPDRPEKSSTVPHRKFKPSPTLDGSTAPIRQLHEYTRPSSPDASSSDSLMGPTPRPLKPLPKQYAPFKPLSGEVSLPQRPPQRDNPAKVPASYLNTSIIASRSPQNLPTKTPPTKTTSPSKTIPRKVSLTPHFPPNASFSHSKSSNSSANRKLQRSNSSSSRPAPSQSSNTTFSHTTRIMPSPPKKRKASPVPRSAPPKSSQSSATSRIGFAGIPPAEDITDYFAPKATVAKPAPAPAPVEAPHSPSLQLLGPEETESEDPLARTSSTDSLSSGIKIVRHNRLTPSTAAAAAVAAEARPQESSNSHDPTQLHMSDDNSSEDSSEDTSEDEHEDTARVSTAAAPVPVHSTADPKQAQSSADALSKAFEIEDDDDDSDSESDSLSSEVMVIRTG</sequence>
<feature type="compositionally biased region" description="Polar residues" evidence="1">
    <location>
        <begin position="481"/>
        <end position="495"/>
    </location>
</feature>
<protein>
    <submittedName>
        <fullName evidence="2">Uncharacterized protein</fullName>
    </submittedName>
</protein>
<feature type="compositionally biased region" description="Polar residues" evidence="1">
    <location>
        <begin position="586"/>
        <end position="595"/>
    </location>
</feature>
<evidence type="ECO:0000256" key="1">
    <source>
        <dbReference type="SAM" id="MobiDB-lite"/>
    </source>
</evidence>
<feature type="compositionally biased region" description="Low complexity" evidence="1">
    <location>
        <begin position="526"/>
        <end position="536"/>
    </location>
</feature>
<feature type="compositionally biased region" description="Low complexity" evidence="1">
    <location>
        <begin position="426"/>
        <end position="436"/>
    </location>
</feature>